<organism evidence="1 2">
    <name type="scientific">Candidatus Dojkabacteria bacterium</name>
    <dbReference type="NCBI Taxonomy" id="2099670"/>
    <lineage>
        <taxon>Bacteria</taxon>
        <taxon>Candidatus Dojkabacteria</taxon>
    </lineage>
</organism>
<reference evidence="1" key="2">
    <citation type="journal article" date="2021" name="Microbiome">
        <title>Successional dynamics and alternative stable states in a saline activated sludge microbial community over 9 years.</title>
        <authorList>
            <person name="Wang Y."/>
            <person name="Ye J."/>
            <person name="Ju F."/>
            <person name="Liu L."/>
            <person name="Boyd J.A."/>
            <person name="Deng Y."/>
            <person name="Parks D.H."/>
            <person name="Jiang X."/>
            <person name="Yin X."/>
            <person name="Woodcroft B.J."/>
            <person name="Tyson G.W."/>
            <person name="Hugenholtz P."/>
            <person name="Polz M.F."/>
            <person name="Zhang T."/>
        </authorList>
    </citation>
    <scope>NUCLEOTIDE SEQUENCE</scope>
    <source>
        <strain evidence="1">HKST-UBA14</strain>
    </source>
</reference>
<comment type="caution">
    <text evidence="1">The sequence shown here is derived from an EMBL/GenBank/DDBJ whole genome shotgun (WGS) entry which is preliminary data.</text>
</comment>
<evidence type="ECO:0000313" key="1">
    <source>
        <dbReference type="EMBL" id="MCA9383924.1"/>
    </source>
</evidence>
<sequence length="222" mass="25533">MSEILNESEYHWMFSTRHDRLVTQNRNRWNVIQAWDELELTDPTQHTPDDFCYVVLSVMPEVDREMAALGHALANPGSPLQDNFRTFSPSYAGNYRLLCASVIGPGKTDMFARTGYLLGVQFRNVVATGNSDLGTQLSSPDKELEFYYQFHNRMQNFPVAPRTLVDATYPGVYNELVLTNFNNARIAVIGSVTTEPFERLYEDEQFVLNYSWKRDLPVIELM</sequence>
<proteinExistence type="predicted"/>
<dbReference type="Proteomes" id="UP000783287">
    <property type="component" value="Unassembled WGS sequence"/>
</dbReference>
<gene>
    <name evidence="1" type="ORF">KC909_06200</name>
</gene>
<dbReference type="EMBL" id="JAGQLK010000177">
    <property type="protein sequence ID" value="MCA9383924.1"/>
    <property type="molecule type" value="Genomic_DNA"/>
</dbReference>
<reference evidence="1" key="1">
    <citation type="submission" date="2020-04" db="EMBL/GenBank/DDBJ databases">
        <authorList>
            <person name="Zhang T."/>
        </authorList>
    </citation>
    <scope>NUCLEOTIDE SEQUENCE</scope>
    <source>
        <strain evidence="1">HKST-UBA14</strain>
    </source>
</reference>
<evidence type="ECO:0000313" key="2">
    <source>
        <dbReference type="Proteomes" id="UP000783287"/>
    </source>
</evidence>
<protein>
    <submittedName>
        <fullName evidence="1">Uncharacterized protein</fullName>
    </submittedName>
</protein>
<accession>A0A955RJX4</accession>
<dbReference type="AlphaFoldDB" id="A0A955RJX4"/>
<name>A0A955RJX4_9BACT</name>